<dbReference type="EMBL" id="PFEN01000015">
    <property type="protein sequence ID" value="PJE69635.1"/>
    <property type="molecule type" value="Genomic_DNA"/>
</dbReference>
<dbReference type="HAMAP" id="MF_02207">
    <property type="entry name" value="MreB"/>
    <property type="match status" value="1"/>
</dbReference>
<keyword evidence="1 6" id="KW-0963">Cytoplasm</keyword>
<gene>
    <name evidence="6" type="primary">mreB</name>
    <name evidence="7" type="ORF">COU98_00885</name>
</gene>
<comment type="subunit">
    <text evidence="6">Forms polymers.</text>
</comment>
<feature type="binding site" evidence="6">
    <location>
        <begin position="19"/>
        <end position="21"/>
    </location>
    <ligand>
        <name>ATP</name>
        <dbReference type="ChEBI" id="CHEBI:30616"/>
    </ligand>
</feature>
<comment type="subcellular location">
    <subcellularLocation>
        <location evidence="6">Cytoplasm</location>
    </subcellularLocation>
    <text evidence="6">Membrane-associated.</text>
</comment>
<organism evidence="7 8">
    <name type="scientific">Candidatus Staskawiczbacteria bacterium CG10_big_fil_rev_8_21_14_0_10_38_10</name>
    <dbReference type="NCBI Taxonomy" id="1974891"/>
    <lineage>
        <taxon>Bacteria</taxon>
        <taxon>Candidatus Staskawicziibacteriota</taxon>
    </lineage>
</organism>
<dbReference type="PANTHER" id="PTHR42749:SF1">
    <property type="entry name" value="CELL SHAPE-DETERMINING PROTEIN MREB"/>
    <property type="match status" value="1"/>
</dbReference>
<proteinExistence type="inferred from homology"/>
<evidence type="ECO:0000256" key="3">
    <source>
        <dbReference type="ARBA" id="ARBA00022840"/>
    </source>
</evidence>
<dbReference type="GO" id="GO:0005524">
    <property type="term" value="F:ATP binding"/>
    <property type="evidence" value="ECO:0007669"/>
    <property type="project" value="UniProtKB-KW"/>
</dbReference>
<accession>A0A2H9T1M2</accession>
<comment type="similarity">
    <text evidence="5 6">Belongs to the FtsA/MreB family.</text>
</comment>
<dbReference type="PRINTS" id="PR01652">
    <property type="entry name" value="SHAPEPROTEIN"/>
</dbReference>
<dbReference type="GO" id="GO:0008360">
    <property type="term" value="P:regulation of cell shape"/>
    <property type="evidence" value="ECO:0007669"/>
    <property type="project" value="UniProtKB-UniRule"/>
</dbReference>
<evidence type="ECO:0000313" key="7">
    <source>
        <dbReference type="EMBL" id="PJE69635.1"/>
    </source>
</evidence>
<comment type="function">
    <text evidence="6">Forms membrane-associated dynamic filaments that are essential for cell shape determination. Acts by regulating cell wall synthesis and cell elongation, and thus cell shape. A feedback loop between cell geometry and MreB localization may maintain elongated cell shape by targeting cell wall growth to regions of negative cell wall curvature.</text>
</comment>
<dbReference type="GO" id="GO:0000902">
    <property type="term" value="P:cell morphogenesis"/>
    <property type="evidence" value="ECO:0007669"/>
    <property type="project" value="InterPro"/>
</dbReference>
<dbReference type="GO" id="GO:0005737">
    <property type="term" value="C:cytoplasm"/>
    <property type="evidence" value="ECO:0007669"/>
    <property type="project" value="UniProtKB-SubCell"/>
</dbReference>
<evidence type="ECO:0000256" key="4">
    <source>
        <dbReference type="ARBA" id="ARBA00022960"/>
    </source>
</evidence>
<evidence type="ECO:0000256" key="2">
    <source>
        <dbReference type="ARBA" id="ARBA00022741"/>
    </source>
</evidence>
<protein>
    <recommendedName>
        <fullName evidence="6">Cell shape-determining protein MreB</fullName>
    </recommendedName>
</protein>
<evidence type="ECO:0000256" key="1">
    <source>
        <dbReference type="ARBA" id="ARBA00022490"/>
    </source>
</evidence>
<evidence type="ECO:0000313" key="8">
    <source>
        <dbReference type="Proteomes" id="UP000236946"/>
    </source>
</evidence>
<dbReference type="CDD" id="cd10225">
    <property type="entry name" value="ASKHA_NBD_MreB-like"/>
    <property type="match status" value="1"/>
</dbReference>
<evidence type="ECO:0000256" key="6">
    <source>
        <dbReference type="HAMAP-Rule" id="MF_02207"/>
    </source>
</evidence>
<dbReference type="Gene3D" id="3.30.420.40">
    <property type="match status" value="2"/>
</dbReference>
<dbReference type="Pfam" id="PF06723">
    <property type="entry name" value="MreB_Mbl"/>
    <property type="match status" value="1"/>
</dbReference>
<dbReference type="SUPFAM" id="SSF53067">
    <property type="entry name" value="Actin-like ATPase domain"/>
    <property type="match status" value="2"/>
</dbReference>
<reference evidence="8" key="1">
    <citation type="submission" date="2017-09" db="EMBL/GenBank/DDBJ databases">
        <title>Depth-based differentiation of microbial function through sediment-hosted aquifers and enrichment of novel symbionts in the deep terrestrial subsurface.</title>
        <authorList>
            <person name="Probst A.J."/>
            <person name="Ladd B."/>
            <person name="Jarett J.K."/>
            <person name="Geller-Mcgrath D.E."/>
            <person name="Sieber C.M.K."/>
            <person name="Emerson J.B."/>
            <person name="Anantharaman K."/>
            <person name="Thomas B.C."/>
            <person name="Malmstrom R."/>
            <person name="Stieglmeier M."/>
            <person name="Klingl A."/>
            <person name="Woyke T."/>
            <person name="Ryan C.M."/>
            <person name="Banfield J.F."/>
        </authorList>
    </citation>
    <scope>NUCLEOTIDE SEQUENCE [LARGE SCALE GENOMIC DNA]</scope>
</reference>
<keyword evidence="2 6" id="KW-0547">Nucleotide-binding</keyword>
<dbReference type="NCBIfam" id="TIGR00904">
    <property type="entry name" value="mreB"/>
    <property type="match status" value="1"/>
</dbReference>
<evidence type="ECO:0000256" key="5">
    <source>
        <dbReference type="ARBA" id="ARBA00023458"/>
    </source>
</evidence>
<feature type="binding site" evidence="6">
    <location>
        <begin position="168"/>
        <end position="170"/>
    </location>
    <ligand>
        <name>ATP</name>
        <dbReference type="ChEBI" id="CHEBI:30616"/>
    </ligand>
</feature>
<dbReference type="Proteomes" id="UP000236946">
    <property type="component" value="Unassembled WGS sequence"/>
</dbReference>
<dbReference type="AlphaFoldDB" id="A0A2H9T1M2"/>
<dbReference type="InterPro" id="IPR056546">
    <property type="entry name" value="MreB_MamK-like"/>
</dbReference>
<dbReference type="PANTHER" id="PTHR42749">
    <property type="entry name" value="CELL SHAPE-DETERMINING PROTEIN MREB"/>
    <property type="match status" value="1"/>
</dbReference>
<keyword evidence="4 6" id="KW-0133">Cell shape</keyword>
<sequence length="353" mass="38512">MLKKILSYLTMDTAIDLGTANSLVYVRDRGIIINEPSVVAINNKTGQILAIGEEAKKMVGRTPAYITVRRPLVSGAISDFEVTEQMLRYFIEKAARITKKRFVFGQNPRVIIGIPCGITEVERKAVRDAAKNAGARTVFLIEQPIASAIGFRLPIQEARGNFVVDIGGGTTEVAVISLGGIVVSRSLRIAGDKLNEDIIQFAQKEYKLLIGERTAESIKINIGSAIPLKEKKEMPMRGRNLVTGLPEEVIVSNEDIQRAIEKSVKQIIAAIKATIEETPPELIADVMSDGIYLTGGGSMLKGLNVLVSRETKIPTKIMEDPLTTVARGAGIALENIDTLYEVLSTEEEEEPPR</sequence>
<feature type="binding site" evidence="6">
    <location>
        <begin position="216"/>
        <end position="219"/>
    </location>
    <ligand>
        <name>ATP</name>
        <dbReference type="ChEBI" id="CHEBI:30616"/>
    </ligand>
</feature>
<dbReference type="InterPro" id="IPR043129">
    <property type="entry name" value="ATPase_NBD"/>
</dbReference>
<name>A0A2H9T1M2_9BACT</name>
<comment type="caution">
    <text evidence="6">Lacks conserved residue(s) required for the propagation of feature annotation.</text>
</comment>
<comment type="caution">
    <text evidence="7">The sequence shown here is derived from an EMBL/GenBank/DDBJ whole genome shotgun (WGS) entry which is preliminary data.</text>
</comment>
<dbReference type="InterPro" id="IPR004753">
    <property type="entry name" value="MreB"/>
</dbReference>
<keyword evidence="3 6" id="KW-0067">ATP-binding</keyword>
<dbReference type="NCBIfam" id="NF010539">
    <property type="entry name" value="PRK13927.1"/>
    <property type="match status" value="1"/>
</dbReference>